<dbReference type="STRING" id="1266370.NITGR_360026"/>
<dbReference type="OrthoDB" id="9800818at2"/>
<comment type="caution">
    <text evidence="1">The sequence shown here is derived from an EMBL/GenBank/DDBJ whole genome shotgun (WGS) entry which is preliminary data.</text>
</comment>
<dbReference type="HOGENOM" id="CLU_1179217_0_0_0"/>
<organism evidence="1 2">
    <name type="scientific">Nitrospina gracilis (strain 3/211)</name>
    <dbReference type="NCBI Taxonomy" id="1266370"/>
    <lineage>
        <taxon>Bacteria</taxon>
        <taxon>Pseudomonadati</taxon>
        <taxon>Nitrospinota/Tectimicrobiota group</taxon>
        <taxon>Nitrospinota</taxon>
        <taxon>Nitrospinia</taxon>
        <taxon>Nitrospinales</taxon>
        <taxon>Nitrospinaceae</taxon>
        <taxon>Nitrospina</taxon>
    </lineage>
</organism>
<protein>
    <recommendedName>
        <fullName evidence="3">DUF3800 domain-containing protein</fullName>
    </recommendedName>
</protein>
<gene>
    <name evidence="1" type="ORF">NITGR_360026</name>
</gene>
<sequence length="235" mass="27604">MKLVFFDEVKNDRGHPHYHIGAVCIDENSLKSVEDEMSKLAKEVFGNHILESSTEFHASEIYNRRKNFKSWADIGKRYDVLRRLIAILSRDDVYLIDIQINIEKFYGPLPPEEVAFMFLCERVDAFLNAKRSLGMLIGDRESDQTSQRFSKSLSEYRTWGTEYAFGQGIKNLVEPVHFTHSHLSRFLQLADIYAWTLQFQLRNRLSKDEKHKSIFNILHDDNINLSPSKYKIWPK</sequence>
<dbReference type="InterPro" id="IPR024524">
    <property type="entry name" value="DUF3800"/>
</dbReference>
<dbReference type="Pfam" id="PF12686">
    <property type="entry name" value="DUF3800"/>
    <property type="match status" value="1"/>
</dbReference>
<evidence type="ECO:0000313" key="1">
    <source>
        <dbReference type="EMBL" id="CCQ90688.1"/>
    </source>
</evidence>
<name>M1YYD8_NITG3</name>
<proteinExistence type="predicted"/>
<dbReference type="AlphaFoldDB" id="M1YYD8"/>
<dbReference type="Proteomes" id="UP000011704">
    <property type="component" value="Unassembled WGS sequence"/>
</dbReference>
<evidence type="ECO:0008006" key="3">
    <source>
        <dbReference type="Google" id="ProtNLM"/>
    </source>
</evidence>
<keyword evidence="2" id="KW-1185">Reference proteome</keyword>
<dbReference type="EMBL" id="CAQJ01000040">
    <property type="protein sequence ID" value="CCQ90688.1"/>
    <property type="molecule type" value="Genomic_DNA"/>
</dbReference>
<dbReference type="RefSeq" id="WP_005008506.1">
    <property type="nucleotide sequence ID" value="NZ_HG422173.1"/>
</dbReference>
<evidence type="ECO:0000313" key="2">
    <source>
        <dbReference type="Proteomes" id="UP000011704"/>
    </source>
</evidence>
<accession>M1YYD8</accession>
<dbReference type="InParanoid" id="M1YYD8"/>
<reference evidence="1 2" key="1">
    <citation type="journal article" date="2013" name="Front. Microbiol.">
        <title>The genome of Nitrospina gracilis illuminates the metabolism and evolution of the major marine nitrite oxidizer.</title>
        <authorList>
            <person name="Luecker S."/>
            <person name="Nowka B."/>
            <person name="Rattei T."/>
            <person name="Spieck E."/>
            <person name="and Daims H."/>
        </authorList>
    </citation>
    <scope>NUCLEOTIDE SEQUENCE [LARGE SCALE GENOMIC DNA]</scope>
    <source>
        <strain evidence="1 2">3/211</strain>
    </source>
</reference>